<dbReference type="Gramene" id="TVU45992">
    <property type="protein sequence ID" value="TVU45992"/>
    <property type="gene ID" value="EJB05_05503"/>
</dbReference>
<feature type="chain" id="PRO_5023867983" evidence="1">
    <location>
        <begin position="26"/>
        <end position="89"/>
    </location>
</feature>
<accession>A0A5J9WB78</accession>
<organism evidence="2 3">
    <name type="scientific">Eragrostis curvula</name>
    <name type="common">weeping love grass</name>
    <dbReference type="NCBI Taxonomy" id="38414"/>
    <lineage>
        <taxon>Eukaryota</taxon>
        <taxon>Viridiplantae</taxon>
        <taxon>Streptophyta</taxon>
        <taxon>Embryophyta</taxon>
        <taxon>Tracheophyta</taxon>
        <taxon>Spermatophyta</taxon>
        <taxon>Magnoliopsida</taxon>
        <taxon>Liliopsida</taxon>
        <taxon>Poales</taxon>
        <taxon>Poaceae</taxon>
        <taxon>PACMAD clade</taxon>
        <taxon>Chloridoideae</taxon>
        <taxon>Eragrostideae</taxon>
        <taxon>Eragrostidinae</taxon>
        <taxon>Eragrostis</taxon>
    </lineage>
</organism>
<keyword evidence="3" id="KW-1185">Reference proteome</keyword>
<dbReference type="Proteomes" id="UP000324897">
    <property type="component" value="Chromosome 5"/>
</dbReference>
<gene>
    <name evidence="2" type="ORF">EJB05_05503</name>
</gene>
<dbReference type="EMBL" id="RWGY01000004">
    <property type="protein sequence ID" value="TVU45992.1"/>
    <property type="molecule type" value="Genomic_DNA"/>
</dbReference>
<evidence type="ECO:0000256" key="1">
    <source>
        <dbReference type="SAM" id="SignalP"/>
    </source>
</evidence>
<dbReference type="AlphaFoldDB" id="A0A5J9WB78"/>
<keyword evidence="1" id="KW-0732">Signal</keyword>
<evidence type="ECO:0000313" key="3">
    <source>
        <dbReference type="Proteomes" id="UP000324897"/>
    </source>
</evidence>
<proteinExistence type="predicted"/>
<comment type="caution">
    <text evidence="2">The sequence shown here is derived from an EMBL/GenBank/DDBJ whole genome shotgun (WGS) entry which is preliminary data.</text>
</comment>
<protein>
    <submittedName>
        <fullName evidence="2">Uncharacterized protein</fullName>
    </submittedName>
</protein>
<feature type="non-terminal residue" evidence="2">
    <location>
        <position position="1"/>
    </location>
</feature>
<feature type="signal peptide" evidence="1">
    <location>
        <begin position="1"/>
        <end position="25"/>
    </location>
</feature>
<reference evidence="2 3" key="1">
    <citation type="journal article" date="2019" name="Sci. Rep.">
        <title>A high-quality genome of Eragrostis curvula grass provides insights into Poaceae evolution and supports new strategies to enhance forage quality.</title>
        <authorList>
            <person name="Carballo J."/>
            <person name="Santos B.A.C.M."/>
            <person name="Zappacosta D."/>
            <person name="Garbus I."/>
            <person name="Selva J.P."/>
            <person name="Gallo C.A."/>
            <person name="Diaz A."/>
            <person name="Albertini E."/>
            <person name="Caccamo M."/>
            <person name="Echenique V."/>
        </authorList>
    </citation>
    <scope>NUCLEOTIDE SEQUENCE [LARGE SCALE GENOMIC DNA]</scope>
    <source>
        <strain evidence="3">cv. Victoria</strain>
        <tissue evidence="2">Leaf</tissue>
    </source>
</reference>
<sequence length="89" mass="9683">MRHWSPGGGSARGAPAAWLLTLAAATPLLRHSVTLSAQVKKEQNTSLTCEAQAKRRLCRINASDFDRKPYGVEDAYAVSRADLPYLISV</sequence>
<name>A0A5J9WB78_9POAL</name>
<evidence type="ECO:0000313" key="2">
    <source>
        <dbReference type="EMBL" id="TVU45992.1"/>
    </source>
</evidence>